<dbReference type="GO" id="GO:0055064">
    <property type="term" value="P:chloride ion homeostasis"/>
    <property type="evidence" value="ECO:0007669"/>
    <property type="project" value="TreeGrafter"/>
</dbReference>
<feature type="transmembrane region" description="Helical" evidence="9">
    <location>
        <begin position="471"/>
        <end position="491"/>
    </location>
</feature>
<feature type="transmembrane region" description="Helical" evidence="9">
    <location>
        <begin position="141"/>
        <end position="166"/>
    </location>
</feature>
<comment type="subcellular location">
    <subcellularLocation>
        <location evidence="1">Membrane</location>
        <topology evidence="1">Multi-pass membrane protein</topology>
    </subcellularLocation>
</comment>
<evidence type="ECO:0000313" key="13">
    <source>
        <dbReference type="WBParaSite" id="mrna-Wban_00020"/>
    </source>
</evidence>
<proteinExistence type="inferred from homology"/>
<evidence type="ECO:0000259" key="11">
    <source>
        <dbReference type="Pfam" id="PF03522"/>
    </source>
</evidence>
<accession>A0AAF5PFY7</accession>
<keyword evidence="6 9" id="KW-1133">Transmembrane helix</keyword>
<keyword evidence="4" id="KW-0813">Transport</keyword>
<evidence type="ECO:0000259" key="10">
    <source>
        <dbReference type="Pfam" id="PF00324"/>
    </source>
</evidence>
<reference evidence="13" key="3">
    <citation type="submission" date="2024-02" db="UniProtKB">
        <authorList>
            <consortium name="WormBaseParasite"/>
        </authorList>
    </citation>
    <scope>IDENTIFICATION</scope>
    <source>
        <strain evidence="13">pt0022</strain>
    </source>
</reference>
<dbReference type="GO" id="GO:0055075">
    <property type="term" value="P:potassium ion homeostasis"/>
    <property type="evidence" value="ECO:0007669"/>
    <property type="project" value="TreeGrafter"/>
</dbReference>
<dbReference type="Pfam" id="PF03522">
    <property type="entry name" value="SLC12"/>
    <property type="match status" value="1"/>
</dbReference>
<evidence type="ECO:0000256" key="1">
    <source>
        <dbReference type="ARBA" id="ARBA00004141"/>
    </source>
</evidence>
<sequence length="1007" mass="114015">MEIISANGCDAKKDIKMEVEKKQVLFTLFDPICTTNKQHNEEKAVPDYSSIRNESEMTMERIPSIENYRLPLYSRKDSNLQSRATVVDLMHGALELTFTKKQSEMQNAQGSMHHHVNSNESDNSEFSSSKSKKNFFQVNTLGGIAIVLLSALVCIVTAISISGICSNGECKKGGLYYVISRSLGPEFGGSIGAIFSIANAIMASVYVVTAAETIVDLMDENGFSTLTNSKVNDVRLFGVVICLILMLITFAGPKIEDTATLFMFFLYHLSFIDWCFGSLLLSPNDEQKLRGMTGYNMATISENLYPAWRDENFISVYVVFFPGMTGLMAGSMFINELKDQAYDVPVGMFSAIAVCILYNLICIFIPAATMLRDVSGDIIPEFNNATFSWKPFPCAMNHTCDYGLINFFQVAKLESAWSPLLIAGIFAMSLSSTMTNLDNGPQIFQAMCKDELFPLFRYFSKEYDLNIPQRAYIFFSILTMAVILIGDLNIINGFVSNLFLAAYASVNYACFDASFAKSPGFRPSFRFYNMWLSLAGASVCIIVMFIISWPFALLIFAFFFMIFVYLSKRHLDVNWGPSTAAVRYRIALNILLKLLNDVEHTKNYRPQILLIIDNPIFRPSLLHFASYITKGESLLIAGHIIQYERNEYTFHLIHQLDKEITNWFNNNKLKAFYLPFLNCNIRIGAQCLLQLAGIGRLRPNIVMLGFRNKWFENGKDGLSEIENYVGIIRDAFENNFAVGILSNSANGFDILEMRTDLNLANISSIKSPLFKQHSHHSMRKLFYKYNELGKRRLSQSSSVLSSVSYSVGNSADISTNQEKVNISHQRIRKGRIDVWWLYDDGGLTLLIPHLLRLPKSYLEDAELHIFTFTTCAKTDEKKLASLLSKFRIPFTNVRVITDITSEPRPVMLNYFEAIIASMRVTETDKRNGLISDSELAAQKMRTNRQLYIRELLQHHSRQANLIVITLPVPRLEISSSLYMAWLDLITRDLPPVLMIRGNQTPVLTFYA</sequence>
<evidence type="ECO:0000256" key="6">
    <source>
        <dbReference type="ARBA" id="ARBA00022989"/>
    </source>
</evidence>
<dbReference type="GO" id="GO:0055078">
    <property type="term" value="P:sodium ion homeostasis"/>
    <property type="evidence" value="ECO:0007669"/>
    <property type="project" value="TreeGrafter"/>
</dbReference>
<evidence type="ECO:0000313" key="12">
    <source>
        <dbReference type="Proteomes" id="UP000093561"/>
    </source>
</evidence>
<feature type="region of interest" description="Disordered" evidence="8">
    <location>
        <begin position="105"/>
        <end position="126"/>
    </location>
</feature>
<comment type="similarity">
    <text evidence="2">Belongs to the SLC12A transporter family.</text>
</comment>
<evidence type="ECO:0000256" key="8">
    <source>
        <dbReference type="SAM" id="MobiDB-lite"/>
    </source>
</evidence>
<feature type="domain" description="SLC12A transporter C-terminal" evidence="11">
    <location>
        <begin position="618"/>
        <end position="1007"/>
    </location>
</feature>
<dbReference type="Gene3D" id="1.20.1740.10">
    <property type="entry name" value="Amino acid/polyamine transporter I"/>
    <property type="match status" value="1"/>
</dbReference>
<dbReference type="Pfam" id="PF00324">
    <property type="entry name" value="AA_permease"/>
    <property type="match status" value="1"/>
</dbReference>
<organism evidence="12 13">
    <name type="scientific">Wuchereria bancrofti</name>
    <dbReference type="NCBI Taxonomy" id="6293"/>
    <lineage>
        <taxon>Eukaryota</taxon>
        <taxon>Metazoa</taxon>
        <taxon>Ecdysozoa</taxon>
        <taxon>Nematoda</taxon>
        <taxon>Chromadorea</taxon>
        <taxon>Rhabditida</taxon>
        <taxon>Spirurina</taxon>
        <taxon>Spiruromorpha</taxon>
        <taxon>Filarioidea</taxon>
        <taxon>Onchocercidae</taxon>
        <taxon>Wuchereria</taxon>
    </lineage>
</organism>
<dbReference type="InterPro" id="IPR018491">
    <property type="entry name" value="SLC12_C"/>
</dbReference>
<dbReference type="GO" id="GO:0006884">
    <property type="term" value="P:cell volume homeostasis"/>
    <property type="evidence" value="ECO:0007669"/>
    <property type="project" value="TreeGrafter"/>
</dbReference>
<feature type="transmembrane region" description="Helical" evidence="9">
    <location>
        <begin position="346"/>
        <end position="367"/>
    </location>
</feature>
<keyword evidence="7 9" id="KW-0472">Membrane</keyword>
<dbReference type="GO" id="GO:0016020">
    <property type="term" value="C:membrane"/>
    <property type="evidence" value="ECO:0007669"/>
    <property type="project" value="UniProtKB-SubCell"/>
</dbReference>
<feature type="transmembrane region" description="Helical" evidence="9">
    <location>
        <begin position="234"/>
        <end position="252"/>
    </location>
</feature>
<feature type="transmembrane region" description="Helical" evidence="9">
    <location>
        <begin position="314"/>
        <end position="334"/>
    </location>
</feature>
<evidence type="ECO:0000256" key="4">
    <source>
        <dbReference type="ARBA" id="ARBA00022448"/>
    </source>
</evidence>
<feature type="transmembrane region" description="Helical" evidence="9">
    <location>
        <begin position="259"/>
        <end position="281"/>
    </location>
</feature>
<reference evidence="12" key="1">
    <citation type="submission" date="2015-03" db="EMBL/GenBank/DDBJ databases">
        <title>Wuchereria bancrofti Genome Sequencing Papua New Guinea Strain.</title>
        <authorList>
            <person name="Small S.T."/>
            <person name="Serre D."/>
            <person name="Zimmerman P.A."/>
        </authorList>
    </citation>
    <scope>NUCLEOTIDE SEQUENCE [LARGE SCALE GENOMIC DNA]</scope>
    <source>
        <strain evidence="12">pt0022</strain>
    </source>
</reference>
<dbReference type="PANTHER" id="PTHR11827">
    <property type="entry name" value="SOLUTE CARRIER FAMILY 12, CATION COTRANSPORTERS"/>
    <property type="match status" value="1"/>
</dbReference>
<evidence type="ECO:0000256" key="3">
    <source>
        <dbReference type="ARBA" id="ARBA00019359"/>
    </source>
</evidence>
<feature type="transmembrane region" description="Helical" evidence="9">
    <location>
        <begin position="527"/>
        <end position="545"/>
    </location>
</feature>
<protein>
    <recommendedName>
        <fullName evidence="3">Solute carrier family 12 member 9</fullName>
    </recommendedName>
</protein>
<dbReference type="GO" id="GO:1990573">
    <property type="term" value="P:potassium ion import across plasma membrane"/>
    <property type="evidence" value="ECO:0007669"/>
    <property type="project" value="TreeGrafter"/>
</dbReference>
<evidence type="ECO:0000256" key="9">
    <source>
        <dbReference type="SAM" id="Phobius"/>
    </source>
</evidence>
<dbReference type="AlphaFoldDB" id="A0AAF5PFY7"/>
<dbReference type="WBParaSite" id="mrna-Wban_00020">
    <property type="protein sequence ID" value="mrna-Wban_00020"/>
    <property type="gene ID" value="Wban_00020"/>
</dbReference>
<feature type="domain" description="Amino acid permease/ SLC12A" evidence="10">
    <location>
        <begin position="136"/>
        <end position="609"/>
    </location>
</feature>
<evidence type="ECO:0000256" key="7">
    <source>
        <dbReference type="ARBA" id="ARBA00023136"/>
    </source>
</evidence>
<evidence type="ECO:0000256" key="5">
    <source>
        <dbReference type="ARBA" id="ARBA00022692"/>
    </source>
</evidence>
<dbReference type="GO" id="GO:0008511">
    <property type="term" value="F:sodium:potassium:chloride symporter activity"/>
    <property type="evidence" value="ECO:0007669"/>
    <property type="project" value="TreeGrafter"/>
</dbReference>
<evidence type="ECO:0000256" key="2">
    <source>
        <dbReference type="ARBA" id="ARBA00010593"/>
    </source>
</evidence>
<dbReference type="InterPro" id="IPR004842">
    <property type="entry name" value="SLC12A_fam"/>
</dbReference>
<dbReference type="FunFam" id="1.20.1740.10:FF:000013">
    <property type="entry name" value="Solute carrier family 12 member"/>
    <property type="match status" value="1"/>
</dbReference>
<dbReference type="PANTHER" id="PTHR11827:SF103">
    <property type="entry name" value="SODIUM CHLORIDE COTRANSPORTER 69, ISOFORM E"/>
    <property type="match status" value="1"/>
</dbReference>
<dbReference type="Proteomes" id="UP000093561">
    <property type="component" value="Unassembled WGS sequence"/>
</dbReference>
<keyword evidence="5 9" id="KW-0812">Transmembrane</keyword>
<feature type="transmembrane region" description="Helical" evidence="9">
    <location>
        <begin position="416"/>
        <end position="437"/>
    </location>
</feature>
<feature type="transmembrane region" description="Helical" evidence="9">
    <location>
        <begin position="187"/>
        <end position="214"/>
    </location>
</feature>
<dbReference type="InterPro" id="IPR004841">
    <property type="entry name" value="AA-permease/SLC12A_dom"/>
</dbReference>
<name>A0AAF5PFY7_WUCBA</name>
<reference evidence="12" key="2">
    <citation type="journal article" date="2016" name="Mol. Ecol.">
        <title>Population genomics of the filarial nematode parasite Wuchereria bancrofti from mosquitoes.</title>
        <authorList>
            <person name="Small S.T."/>
            <person name="Reimer L.J."/>
            <person name="Tisch D.J."/>
            <person name="King C.L."/>
            <person name="Christensen B.M."/>
            <person name="Siba P.M."/>
            <person name="Kazura J.W."/>
            <person name="Serre D."/>
            <person name="Zimmerman P.A."/>
        </authorList>
    </citation>
    <scope>NUCLEOTIDE SEQUENCE</scope>
    <source>
        <strain evidence="12">pt0022</strain>
    </source>
</reference>